<dbReference type="EMBL" id="GBXM01043011">
    <property type="protein sequence ID" value="JAH65566.1"/>
    <property type="molecule type" value="Transcribed_RNA"/>
</dbReference>
<evidence type="ECO:0000313" key="1">
    <source>
        <dbReference type="EMBL" id="JAH65566.1"/>
    </source>
</evidence>
<reference evidence="1" key="1">
    <citation type="submission" date="2014-11" db="EMBL/GenBank/DDBJ databases">
        <authorList>
            <person name="Amaro Gonzalez C."/>
        </authorList>
    </citation>
    <scope>NUCLEOTIDE SEQUENCE</scope>
</reference>
<accession>A0A0E9UII2</accession>
<reference evidence="1" key="2">
    <citation type="journal article" date="2015" name="Fish Shellfish Immunol.">
        <title>Early steps in the European eel (Anguilla anguilla)-Vibrio vulnificus interaction in the gills: Role of the RtxA13 toxin.</title>
        <authorList>
            <person name="Callol A."/>
            <person name="Pajuelo D."/>
            <person name="Ebbesson L."/>
            <person name="Teles M."/>
            <person name="MacKenzie S."/>
            <person name="Amaro C."/>
        </authorList>
    </citation>
    <scope>NUCLEOTIDE SEQUENCE</scope>
</reference>
<proteinExistence type="predicted"/>
<sequence length="78" mass="9123">MSGWSSSTLHLEPRFLAVPRAAVQHETVAELRRGIFWLQVEIRWKSCWKDKNPKHPQSHFCKVSLLYCCLEVSRVVSK</sequence>
<dbReference type="AlphaFoldDB" id="A0A0E9UII2"/>
<protein>
    <submittedName>
        <fullName evidence="1">Uncharacterized protein</fullName>
    </submittedName>
</protein>
<organism evidence="1">
    <name type="scientific">Anguilla anguilla</name>
    <name type="common">European freshwater eel</name>
    <name type="synonym">Muraena anguilla</name>
    <dbReference type="NCBI Taxonomy" id="7936"/>
    <lineage>
        <taxon>Eukaryota</taxon>
        <taxon>Metazoa</taxon>
        <taxon>Chordata</taxon>
        <taxon>Craniata</taxon>
        <taxon>Vertebrata</taxon>
        <taxon>Euteleostomi</taxon>
        <taxon>Actinopterygii</taxon>
        <taxon>Neopterygii</taxon>
        <taxon>Teleostei</taxon>
        <taxon>Anguilliformes</taxon>
        <taxon>Anguillidae</taxon>
        <taxon>Anguilla</taxon>
    </lineage>
</organism>
<name>A0A0E9UII2_ANGAN</name>